<gene>
    <name evidence="1" type="ORF">PI95_026930</name>
</gene>
<dbReference type="RefSeq" id="WP_163519231.1">
    <property type="nucleotide sequence ID" value="NZ_JTCM02000094.1"/>
</dbReference>
<sequence>MGRQGDSLETRGTRGASALGGFADLKHLAWTRGTPWRQGDKGTRQIILFSQLPITNYQCPIPNSQCPMPITLVFIC</sequence>
<reference evidence="1 2" key="1">
    <citation type="journal article" date="2015" name="Genome Announc.">
        <title>Draft Genome Sequence of Cyanobacterium Hassallia byssoidea Strain VB512170, Isolated from Monuments in India.</title>
        <authorList>
            <person name="Singh D."/>
            <person name="Chandrababunaidu M.M."/>
            <person name="Panda A."/>
            <person name="Sen D."/>
            <person name="Bhattacharyya S."/>
            <person name="Adhikary S.P."/>
            <person name="Tripathy S."/>
        </authorList>
    </citation>
    <scope>NUCLEOTIDE SEQUENCE [LARGE SCALE GENOMIC DNA]</scope>
    <source>
        <strain evidence="1 2">VB512170</strain>
    </source>
</reference>
<name>A0A846HFG0_9CYAN</name>
<dbReference type="EMBL" id="JTCM02000094">
    <property type="protein sequence ID" value="NEU76085.1"/>
    <property type="molecule type" value="Genomic_DNA"/>
</dbReference>
<evidence type="ECO:0000313" key="2">
    <source>
        <dbReference type="Proteomes" id="UP000031549"/>
    </source>
</evidence>
<comment type="caution">
    <text evidence="1">The sequence shown here is derived from an EMBL/GenBank/DDBJ whole genome shotgun (WGS) entry which is preliminary data.</text>
</comment>
<protein>
    <submittedName>
        <fullName evidence="1">Uncharacterized protein</fullName>
    </submittedName>
</protein>
<keyword evidence="2" id="KW-1185">Reference proteome</keyword>
<accession>A0A846HFG0</accession>
<organism evidence="1 2">
    <name type="scientific">Hassallia byssoidea VB512170</name>
    <dbReference type="NCBI Taxonomy" id="1304833"/>
    <lineage>
        <taxon>Bacteria</taxon>
        <taxon>Bacillati</taxon>
        <taxon>Cyanobacteriota</taxon>
        <taxon>Cyanophyceae</taxon>
        <taxon>Nostocales</taxon>
        <taxon>Tolypothrichaceae</taxon>
        <taxon>Hassallia</taxon>
    </lineage>
</organism>
<dbReference type="Proteomes" id="UP000031549">
    <property type="component" value="Unassembled WGS sequence"/>
</dbReference>
<proteinExistence type="predicted"/>
<evidence type="ECO:0000313" key="1">
    <source>
        <dbReference type="EMBL" id="NEU76085.1"/>
    </source>
</evidence>
<dbReference type="AlphaFoldDB" id="A0A846HFG0"/>